<evidence type="ECO:0000256" key="2">
    <source>
        <dbReference type="ARBA" id="ARBA00022692"/>
    </source>
</evidence>
<comment type="caution">
    <text evidence="9">The sequence shown here is derived from an EMBL/GenBank/DDBJ whole genome shotgun (WGS) entry which is preliminary data.</text>
</comment>
<feature type="transmembrane region" description="Helical" evidence="7">
    <location>
        <begin position="213"/>
        <end position="236"/>
    </location>
</feature>
<evidence type="ECO:0000256" key="4">
    <source>
        <dbReference type="ARBA" id="ARBA00022989"/>
    </source>
</evidence>
<protein>
    <submittedName>
        <fullName evidence="9">Uncharacterized protein</fullName>
    </submittedName>
</protein>
<keyword evidence="5 7" id="KW-0472">Membrane</keyword>
<keyword evidence="2 7" id="KW-0812">Transmembrane</keyword>
<evidence type="ECO:0000256" key="1">
    <source>
        <dbReference type="ARBA" id="ARBA00004251"/>
    </source>
</evidence>
<keyword evidence="3 8" id="KW-0732">Signal</keyword>
<evidence type="ECO:0000256" key="5">
    <source>
        <dbReference type="ARBA" id="ARBA00023136"/>
    </source>
</evidence>
<dbReference type="EMBL" id="BMAT01009224">
    <property type="protein sequence ID" value="GFS02002.1"/>
    <property type="molecule type" value="Genomic_DNA"/>
</dbReference>
<evidence type="ECO:0000256" key="8">
    <source>
        <dbReference type="SAM" id="SignalP"/>
    </source>
</evidence>
<gene>
    <name evidence="9" type="ORF">ElyMa_004595800</name>
</gene>
<evidence type="ECO:0000313" key="9">
    <source>
        <dbReference type="EMBL" id="GFS02002.1"/>
    </source>
</evidence>
<organism evidence="9 10">
    <name type="scientific">Elysia marginata</name>
    <dbReference type="NCBI Taxonomy" id="1093978"/>
    <lineage>
        <taxon>Eukaryota</taxon>
        <taxon>Metazoa</taxon>
        <taxon>Spiralia</taxon>
        <taxon>Lophotrochozoa</taxon>
        <taxon>Mollusca</taxon>
        <taxon>Gastropoda</taxon>
        <taxon>Heterobranchia</taxon>
        <taxon>Euthyneura</taxon>
        <taxon>Panpulmonata</taxon>
        <taxon>Sacoglossa</taxon>
        <taxon>Placobranchoidea</taxon>
        <taxon>Plakobranchidae</taxon>
        <taxon>Elysia</taxon>
    </lineage>
</organism>
<evidence type="ECO:0000313" key="10">
    <source>
        <dbReference type="Proteomes" id="UP000762676"/>
    </source>
</evidence>
<comment type="subcellular location">
    <subcellularLocation>
        <location evidence="1">Cell membrane</location>
        <topology evidence="1">Single-pass type I membrane protein</topology>
    </subcellularLocation>
</comment>
<evidence type="ECO:0000256" key="7">
    <source>
        <dbReference type="SAM" id="Phobius"/>
    </source>
</evidence>
<dbReference type="GO" id="GO:0005765">
    <property type="term" value="C:lysosomal membrane"/>
    <property type="evidence" value="ECO:0007669"/>
    <property type="project" value="TreeGrafter"/>
</dbReference>
<keyword evidence="6" id="KW-0325">Glycoprotein</keyword>
<dbReference type="Gene3D" id="2.40.160.110">
    <property type="match status" value="1"/>
</dbReference>
<dbReference type="GO" id="GO:0031902">
    <property type="term" value="C:late endosome membrane"/>
    <property type="evidence" value="ECO:0007669"/>
    <property type="project" value="TreeGrafter"/>
</dbReference>
<dbReference type="InterPro" id="IPR002000">
    <property type="entry name" value="Lysosome-assoc_membr_glycop"/>
</dbReference>
<feature type="signal peptide" evidence="8">
    <location>
        <begin position="1"/>
        <end position="29"/>
    </location>
</feature>
<keyword evidence="4 7" id="KW-1133">Transmembrane helix</keyword>
<dbReference type="AlphaFoldDB" id="A0AAV4HXR7"/>
<evidence type="ECO:0000256" key="6">
    <source>
        <dbReference type="ARBA" id="ARBA00023180"/>
    </source>
</evidence>
<reference evidence="9 10" key="1">
    <citation type="journal article" date="2021" name="Elife">
        <title>Chloroplast acquisition without the gene transfer in kleptoplastic sea slugs, Plakobranchus ocellatus.</title>
        <authorList>
            <person name="Maeda T."/>
            <person name="Takahashi S."/>
            <person name="Yoshida T."/>
            <person name="Shimamura S."/>
            <person name="Takaki Y."/>
            <person name="Nagai Y."/>
            <person name="Toyoda A."/>
            <person name="Suzuki Y."/>
            <person name="Arimoto A."/>
            <person name="Ishii H."/>
            <person name="Satoh N."/>
            <person name="Nishiyama T."/>
            <person name="Hasebe M."/>
            <person name="Maruyama T."/>
            <person name="Minagawa J."/>
            <person name="Obokata J."/>
            <person name="Shigenobu S."/>
        </authorList>
    </citation>
    <scope>NUCLEOTIDE SEQUENCE [LARGE SCALE GENOMIC DNA]</scope>
</reference>
<dbReference type="GO" id="GO:0005886">
    <property type="term" value="C:plasma membrane"/>
    <property type="evidence" value="ECO:0007669"/>
    <property type="project" value="TreeGrafter"/>
</dbReference>
<dbReference type="Proteomes" id="UP000762676">
    <property type="component" value="Unassembled WGS sequence"/>
</dbReference>
<sequence length="260" mass="28579">MTSSTRSDHVLRAAIIIILSCVVPRAVSAVLKVRDGDGAVCMLVDANFTIQVTANKDGQSVRQTSLEDFTLNQGRCGDSTATLSMNSTVGEDTSFQFEFKKVGISVNLRYRLSFFPADLFPKLPGQSDFAYKGYISKERRISSYKSSFKCTTEHSTQLTYDPASTSDEGPYKFTVQLTMKNIRVQAFNVKDGKFSSAYRCLADSNRHNLSTGVVVLIVLCVVLPLVLTAVAVVVVLRRNKVGAAAALDCPGWWRKILPKQ</sequence>
<keyword evidence="10" id="KW-1185">Reference proteome</keyword>
<proteinExistence type="predicted"/>
<accession>A0AAV4HXR7</accession>
<feature type="chain" id="PRO_5043338084" evidence="8">
    <location>
        <begin position="30"/>
        <end position="260"/>
    </location>
</feature>
<dbReference type="PANTHER" id="PTHR11506">
    <property type="entry name" value="LYSOSOME-ASSOCIATED MEMBRANE GLYCOPROTEIN"/>
    <property type="match status" value="1"/>
</dbReference>
<dbReference type="PANTHER" id="PTHR11506:SF35">
    <property type="entry name" value="LYSOSOME-ASSOCIATED MEMBRANE GLYCOPROTEIN 5"/>
    <property type="match status" value="1"/>
</dbReference>
<name>A0AAV4HXR7_9GAST</name>
<evidence type="ECO:0000256" key="3">
    <source>
        <dbReference type="ARBA" id="ARBA00022729"/>
    </source>
</evidence>
<dbReference type="GO" id="GO:0072594">
    <property type="term" value="P:establishment of protein localization to organelle"/>
    <property type="evidence" value="ECO:0007669"/>
    <property type="project" value="TreeGrafter"/>
</dbReference>